<dbReference type="InterPro" id="IPR050979">
    <property type="entry name" value="LD-transpeptidase"/>
</dbReference>
<proteinExistence type="predicted"/>
<gene>
    <name evidence="9" type="ORF">KTT_28420</name>
</gene>
<evidence type="ECO:0000256" key="2">
    <source>
        <dbReference type="ARBA" id="ARBA00022679"/>
    </source>
</evidence>
<name>A0A402A1H0_9CHLR</name>
<comment type="pathway">
    <text evidence="1 6">Cell wall biogenesis; peptidoglycan biosynthesis.</text>
</comment>
<dbReference type="AlphaFoldDB" id="A0A402A1H0"/>
<dbReference type="EMBL" id="BIFR01000001">
    <property type="protein sequence ID" value="GCE12983.1"/>
    <property type="molecule type" value="Genomic_DNA"/>
</dbReference>
<keyword evidence="7" id="KW-1133">Transmembrane helix</keyword>
<dbReference type="PROSITE" id="PS51257">
    <property type="entry name" value="PROKAR_LIPOPROTEIN"/>
    <property type="match status" value="1"/>
</dbReference>
<dbReference type="SUPFAM" id="SSF141523">
    <property type="entry name" value="L,D-transpeptidase catalytic domain-like"/>
    <property type="match status" value="1"/>
</dbReference>
<keyword evidence="5 6" id="KW-0961">Cell wall biogenesis/degradation</keyword>
<dbReference type="PANTHER" id="PTHR30582:SF2">
    <property type="entry name" value="L,D-TRANSPEPTIDASE YCIB-RELATED"/>
    <property type="match status" value="1"/>
</dbReference>
<dbReference type="GO" id="GO:0016740">
    <property type="term" value="F:transferase activity"/>
    <property type="evidence" value="ECO:0007669"/>
    <property type="project" value="UniProtKB-KW"/>
</dbReference>
<protein>
    <recommendedName>
        <fullName evidence="8">L,D-TPase catalytic domain-containing protein</fullName>
    </recommendedName>
</protein>
<dbReference type="PROSITE" id="PS52029">
    <property type="entry name" value="LD_TPASE"/>
    <property type="match status" value="1"/>
</dbReference>
<keyword evidence="4 6" id="KW-0573">Peptidoglycan synthesis</keyword>
<dbReference type="InterPro" id="IPR038063">
    <property type="entry name" value="Transpep_catalytic_dom"/>
</dbReference>
<dbReference type="GO" id="GO:0071972">
    <property type="term" value="F:peptidoglycan L,D-transpeptidase activity"/>
    <property type="evidence" value="ECO:0007669"/>
    <property type="project" value="TreeGrafter"/>
</dbReference>
<dbReference type="Pfam" id="PF03734">
    <property type="entry name" value="YkuD"/>
    <property type="match status" value="1"/>
</dbReference>
<keyword evidence="7" id="KW-0812">Transmembrane</keyword>
<dbReference type="Gene3D" id="2.40.440.10">
    <property type="entry name" value="L,D-transpeptidase catalytic domain-like"/>
    <property type="match status" value="1"/>
</dbReference>
<dbReference type="GO" id="GO:0018104">
    <property type="term" value="P:peptidoglycan-protein cross-linking"/>
    <property type="evidence" value="ECO:0007669"/>
    <property type="project" value="TreeGrafter"/>
</dbReference>
<evidence type="ECO:0000256" key="7">
    <source>
        <dbReference type="SAM" id="Phobius"/>
    </source>
</evidence>
<feature type="domain" description="L,D-TPase catalytic" evidence="8">
    <location>
        <begin position="230"/>
        <end position="367"/>
    </location>
</feature>
<accession>A0A402A1H0</accession>
<dbReference type="GO" id="GO:0008360">
    <property type="term" value="P:regulation of cell shape"/>
    <property type="evidence" value="ECO:0007669"/>
    <property type="project" value="UniProtKB-UniRule"/>
</dbReference>
<dbReference type="GO" id="GO:0071555">
    <property type="term" value="P:cell wall organization"/>
    <property type="evidence" value="ECO:0007669"/>
    <property type="project" value="UniProtKB-UniRule"/>
</dbReference>
<evidence type="ECO:0000256" key="3">
    <source>
        <dbReference type="ARBA" id="ARBA00022960"/>
    </source>
</evidence>
<organism evidence="9 10">
    <name type="scientific">Tengunoibacter tsumagoiensis</name>
    <dbReference type="NCBI Taxonomy" id="2014871"/>
    <lineage>
        <taxon>Bacteria</taxon>
        <taxon>Bacillati</taxon>
        <taxon>Chloroflexota</taxon>
        <taxon>Ktedonobacteria</taxon>
        <taxon>Ktedonobacterales</taxon>
        <taxon>Dictyobacteraceae</taxon>
        <taxon>Tengunoibacter</taxon>
    </lineage>
</organism>
<dbReference type="GO" id="GO:0005576">
    <property type="term" value="C:extracellular region"/>
    <property type="evidence" value="ECO:0007669"/>
    <property type="project" value="TreeGrafter"/>
</dbReference>
<evidence type="ECO:0000256" key="4">
    <source>
        <dbReference type="ARBA" id="ARBA00022984"/>
    </source>
</evidence>
<feature type="transmembrane region" description="Helical" evidence="7">
    <location>
        <begin position="12"/>
        <end position="31"/>
    </location>
</feature>
<dbReference type="RefSeq" id="WP_126580554.1">
    <property type="nucleotide sequence ID" value="NZ_BIFR01000001.1"/>
</dbReference>
<feature type="active site" description="Proton donor/acceptor" evidence="6">
    <location>
        <position position="311"/>
    </location>
</feature>
<keyword evidence="7" id="KW-0472">Membrane</keyword>
<dbReference type="PANTHER" id="PTHR30582">
    <property type="entry name" value="L,D-TRANSPEPTIDASE"/>
    <property type="match status" value="1"/>
</dbReference>
<evidence type="ECO:0000256" key="6">
    <source>
        <dbReference type="PROSITE-ProRule" id="PRU01373"/>
    </source>
</evidence>
<evidence type="ECO:0000313" key="10">
    <source>
        <dbReference type="Proteomes" id="UP000287352"/>
    </source>
</evidence>
<dbReference type="InterPro" id="IPR005490">
    <property type="entry name" value="LD_TPept_cat_dom"/>
</dbReference>
<keyword evidence="2" id="KW-0808">Transferase</keyword>
<feature type="active site" description="Nucleophile" evidence="6">
    <location>
        <position position="343"/>
    </location>
</feature>
<evidence type="ECO:0000256" key="5">
    <source>
        <dbReference type="ARBA" id="ARBA00023316"/>
    </source>
</evidence>
<dbReference type="Proteomes" id="UP000287352">
    <property type="component" value="Unassembled WGS sequence"/>
</dbReference>
<keyword evidence="3 6" id="KW-0133">Cell shape</keyword>
<dbReference type="OrthoDB" id="139735at2"/>
<evidence type="ECO:0000256" key="1">
    <source>
        <dbReference type="ARBA" id="ARBA00004752"/>
    </source>
</evidence>
<sequence length="367" mass="41431">MNKQIDSSWSRLLAPLWYIWYGIVFCCLLSSCKPSPEGLGLADNPEVTPSISPALHEQGTTQIQTFQRWISLLHQFGGNTSSYEQSYRQDQHALQEAHTSSDYQAALTLLSAHIISIQLPTMKTEAEALQQQLQQTVTAWGQSHIYHNPTDQINYPLGFEYGAKGIGLWIQNDLVAAQTISDYQQAIENEQMYLTNFAAMQRVAEDQTPYYLAHQSDLDLLKQKGDLDKKALVISLNEQVLRAYDHGTLVKAFLVTTGRPDRPSIPGDWWIEGKQTHTIFKAGLPQSDPGWYPDTPVNYAMQYHSNGYFIHDSWWRDDYGPGTNFPHQDASGDIYSSQGSHGCVNLSKANAAWLYDFVAIYTPVIVY</sequence>
<dbReference type="CDD" id="cd16913">
    <property type="entry name" value="YkuD_like"/>
    <property type="match status" value="1"/>
</dbReference>
<evidence type="ECO:0000259" key="8">
    <source>
        <dbReference type="PROSITE" id="PS52029"/>
    </source>
</evidence>
<comment type="caution">
    <text evidence="9">The sequence shown here is derived from an EMBL/GenBank/DDBJ whole genome shotgun (WGS) entry which is preliminary data.</text>
</comment>
<dbReference type="UniPathway" id="UPA00219"/>
<reference evidence="10" key="1">
    <citation type="submission" date="2018-12" db="EMBL/GenBank/DDBJ databases">
        <title>Tengunoibacter tsumagoiensis gen. nov., sp. nov., Dictyobacter kobayashii sp. nov., D. alpinus sp. nov., and D. joshuensis sp. nov. and description of Dictyobacteraceae fam. nov. within the order Ktedonobacterales isolated from Tengu-no-mugimeshi.</title>
        <authorList>
            <person name="Wang C.M."/>
            <person name="Zheng Y."/>
            <person name="Sakai Y."/>
            <person name="Toyoda A."/>
            <person name="Minakuchi Y."/>
            <person name="Abe K."/>
            <person name="Yokota A."/>
            <person name="Yabe S."/>
        </authorList>
    </citation>
    <scope>NUCLEOTIDE SEQUENCE [LARGE SCALE GENOMIC DNA]</scope>
    <source>
        <strain evidence="10">Uno3</strain>
    </source>
</reference>
<keyword evidence="10" id="KW-1185">Reference proteome</keyword>
<evidence type="ECO:0000313" key="9">
    <source>
        <dbReference type="EMBL" id="GCE12983.1"/>
    </source>
</evidence>